<dbReference type="PANTHER" id="PTHR16253:SF0">
    <property type="entry name" value="TETRATRICOPEPTIDE REPEAT PROTEIN 22"/>
    <property type="match status" value="1"/>
</dbReference>
<evidence type="ECO:0000259" key="1">
    <source>
        <dbReference type="PROSITE" id="PS50104"/>
    </source>
</evidence>
<dbReference type="EMBL" id="JH651384">
    <property type="protein sequence ID" value="EIJ35886.1"/>
    <property type="molecule type" value="Genomic_DNA"/>
</dbReference>
<name>A0A656HK49_THINJ</name>
<dbReference type="InterPro" id="IPR000157">
    <property type="entry name" value="TIR_dom"/>
</dbReference>
<reference evidence="3" key="1">
    <citation type="journal article" date="2011" name="Stand. Genomic Sci.">
        <title>Genome sequence of the filamentous, gliding Thiothrix nivea neotype strain (JP2(T)).</title>
        <authorList>
            <person name="Lapidus A."/>
            <person name="Nolan M."/>
            <person name="Lucas S."/>
            <person name="Glavina Del Rio T."/>
            <person name="Tice H."/>
            <person name="Cheng J.F."/>
            <person name="Tapia R."/>
            <person name="Han C."/>
            <person name="Goodwin L."/>
            <person name="Pitluck S."/>
            <person name="Liolios K."/>
            <person name="Pagani I."/>
            <person name="Ivanova N."/>
            <person name="Huntemann M."/>
            <person name="Mavromatis K."/>
            <person name="Mikhailova N."/>
            <person name="Pati A."/>
            <person name="Chen A."/>
            <person name="Palaniappan K."/>
            <person name="Land M."/>
            <person name="Brambilla E.M."/>
            <person name="Rohde M."/>
            <person name="Abt B."/>
            <person name="Verbarg S."/>
            <person name="Goker M."/>
            <person name="Bristow J."/>
            <person name="Eisen J.A."/>
            <person name="Markowitz V."/>
            <person name="Hugenholtz P."/>
            <person name="Kyrpides N.C."/>
            <person name="Klenk H.P."/>
            <person name="Woyke T."/>
        </authorList>
    </citation>
    <scope>NUCLEOTIDE SEQUENCE [LARGE SCALE GENOMIC DNA]</scope>
    <source>
        <strain evidence="3">ATCC 35100 / DSM 5205 / JP2</strain>
    </source>
</reference>
<dbReference type="OrthoDB" id="5625489at2"/>
<feature type="domain" description="TIR" evidence="1">
    <location>
        <begin position="21"/>
        <end position="150"/>
    </location>
</feature>
<proteinExistence type="predicted"/>
<organism evidence="2 3">
    <name type="scientific">Thiothrix nivea (strain ATCC 35100 / DSM 5205 / JP2)</name>
    <dbReference type="NCBI Taxonomy" id="870187"/>
    <lineage>
        <taxon>Bacteria</taxon>
        <taxon>Pseudomonadati</taxon>
        <taxon>Pseudomonadota</taxon>
        <taxon>Gammaproteobacteria</taxon>
        <taxon>Thiotrichales</taxon>
        <taxon>Thiotrichaceae</taxon>
        <taxon>Thiothrix</taxon>
    </lineage>
</organism>
<dbReference type="PROSITE" id="PS50104">
    <property type="entry name" value="TIR"/>
    <property type="match status" value="1"/>
</dbReference>
<dbReference type="AlphaFoldDB" id="A0A656HK49"/>
<dbReference type="InterPro" id="IPR042342">
    <property type="entry name" value="TTC22"/>
</dbReference>
<dbReference type="GO" id="GO:0007165">
    <property type="term" value="P:signal transduction"/>
    <property type="evidence" value="ECO:0007669"/>
    <property type="project" value="InterPro"/>
</dbReference>
<dbReference type="Proteomes" id="UP000005317">
    <property type="component" value="Unassembled WGS sequence"/>
</dbReference>
<dbReference type="PANTHER" id="PTHR16253">
    <property type="entry name" value="TETRATRICOPEPTIDE REPEAT PROTEIN 22"/>
    <property type="match status" value="1"/>
</dbReference>
<dbReference type="Gene3D" id="3.40.50.10140">
    <property type="entry name" value="Toll/interleukin-1 receptor homology (TIR) domain"/>
    <property type="match status" value="1"/>
</dbReference>
<sequence>MDKVQHKLVYYVRDINHRNRIMHDVFISYSRTDKPWVQKLATALETAGYSVWWDADLLPGQSFEDAIKSHLDNAHRIVTVWSEASINSLWVREESSQALQRKALVPVMYQPVELPMPFGRIHTADLQGWEGDASDPRFRQLLQAITQTTLSPATKAEQLTVRKRLFDKLSRHWKSLSAAALFMVAIAGAYNDIKGVIVDMLSLSQPPEITLALKSDGHIKPGEYFTLLYTAPAEGYLSLWNIDYTSGTVEMKLPVRGVGTIHLNAATASQPVKIPATPGSNGVDKYILLWTPEGKPEHLPHRRYGSNMEFWAAVEALRTRSHALTTEVDVPIFP</sequence>
<gene>
    <name evidence="2" type="ORF">Thini_3371</name>
</gene>
<dbReference type="Pfam" id="PF13676">
    <property type="entry name" value="TIR_2"/>
    <property type="match status" value="1"/>
</dbReference>
<dbReference type="InterPro" id="IPR035897">
    <property type="entry name" value="Toll_tir_struct_dom_sf"/>
</dbReference>
<dbReference type="SUPFAM" id="SSF52200">
    <property type="entry name" value="Toll/Interleukin receptor TIR domain"/>
    <property type="match status" value="1"/>
</dbReference>
<evidence type="ECO:0000313" key="2">
    <source>
        <dbReference type="EMBL" id="EIJ35886.1"/>
    </source>
</evidence>
<evidence type="ECO:0000313" key="3">
    <source>
        <dbReference type="Proteomes" id="UP000005317"/>
    </source>
</evidence>
<dbReference type="SMART" id="SM00255">
    <property type="entry name" value="TIR"/>
    <property type="match status" value="1"/>
</dbReference>
<keyword evidence="3" id="KW-1185">Reference proteome</keyword>
<protein>
    <submittedName>
        <fullName evidence="2">TIR protein</fullName>
    </submittedName>
</protein>
<accession>A0A656HK49</accession>